<feature type="coiled-coil region" evidence="2">
    <location>
        <begin position="119"/>
        <end position="161"/>
    </location>
</feature>
<feature type="compositionally biased region" description="Polar residues" evidence="3">
    <location>
        <begin position="188"/>
        <end position="201"/>
    </location>
</feature>
<keyword evidence="2" id="KW-0175">Coiled coil</keyword>
<feature type="compositionally biased region" description="Low complexity" evidence="3">
    <location>
        <begin position="219"/>
        <end position="230"/>
    </location>
</feature>
<feature type="region of interest" description="Disordered" evidence="3">
    <location>
        <begin position="719"/>
        <end position="757"/>
    </location>
</feature>
<organism evidence="5 6">
    <name type="scientific">Silurus meridionalis</name>
    <name type="common">Southern catfish</name>
    <name type="synonym">Silurus soldatovi meridionalis</name>
    <dbReference type="NCBI Taxonomy" id="175797"/>
    <lineage>
        <taxon>Eukaryota</taxon>
        <taxon>Metazoa</taxon>
        <taxon>Chordata</taxon>
        <taxon>Craniata</taxon>
        <taxon>Vertebrata</taxon>
        <taxon>Euteleostomi</taxon>
        <taxon>Actinopterygii</taxon>
        <taxon>Neopterygii</taxon>
        <taxon>Teleostei</taxon>
        <taxon>Ostariophysi</taxon>
        <taxon>Siluriformes</taxon>
        <taxon>Siluridae</taxon>
        <taxon>Silurus</taxon>
    </lineage>
</organism>
<evidence type="ECO:0000256" key="2">
    <source>
        <dbReference type="SAM" id="Coils"/>
    </source>
</evidence>
<comment type="caution">
    <text evidence="5">The sequence shown here is derived from an EMBL/GenBank/DDBJ whole genome shotgun (WGS) entry which is preliminary data.</text>
</comment>
<dbReference type="PANTHER" id="PTHR14522">
    <property type="entry name" value="EMO2-RELATED"/>
    <property type="match status" value="1"/>
</dbReference>
<evidence type="ECO:0000313" key="5">
    <source>
        <dbReference type="EMBL" id="KAF7688525.1"/>
    </source>
</evidence>
<dbReference type="AlphaFoldDB" id="A0A8T0A915"/>
<dbReference type="EMBL" id="JABFDY010000025">
    <property type="protein sequence ID" value="KAF7688525.1"/>
    <property type="molecule type" value="Genomic_DNA"/>
</dbReference>
<evidence type="ECO:0000313" key="6">
    <source>
        <dbReference type="Proteomes" id="UP000606274"/>
    </source>
</evidence>
<feature type="region of interest" description="Disordered" evidence="3">
    <location>
        <begin position="361"/>
        <end position="400"/>
    </location>
</feature>
<feature type="region of interest" description="Disordered" evidence="3">
    <location>
        <begin position="69"/>
        <end position="89"/>
    </location>
</feature>
<protein>
    <recommendedName>
        <fullName evidence="4">Tantalus-like domain-containing protein</fullName>
    </recommendedName>
</protein>
<sequence>MKFLKMLSNPLADPNETRPVASTGPCPQSALYEDLLAMAYRGTVKAEIGKEDTRMCSVQEPQTSLILDTDTQQNPTSSEINGHLGGNTSFKAGTDEADRFRSTEWTPPLTLPPEPPEQIGSLERVLVAHQNEMKRLLTDTFGTLSQRLEAVERQIEQLHVQGTAHGTSLALLHSEVSLLGRNVTAGCSNTPTAPSIAPSSTYEKHSAEEKKDGAMSKISSQGSVSHGSGDVDSGTAIDFSALISDCNHNIEVPDPLPLNGGSSGQVKAAFGAGNYFRALDIEDFENMEQDVVLCNADEKDSQNAPSCYPKPQSSESLEASIKCHSTDQCSHESAQLEVPSLSSEVFSGSLEGSLYNNYGPSSVSSDIPNSKSEGKSVLSRPPLSDLTASVSPSISQCRTTNKPETCLSTLIMTLSTKSPKIAEKQEWPFSEVVSVPAFFKIPTLLEIMPGSSKDLLLDNERTHEFGKRKSKQLKVIGSSRNGAFACLRVKTYPYSRRTFVTPVVVPLDSYKACLSAMGFLLPWTDSGPGNGLSNLLDTQTQSNHSMSNLLNYLDDIACCLIPNRSFIKNVLPLMRHHRIASKLKYHHHKDHLYSKWLPLNTSQVFSLPLPKLKMDPWESVVRHPLHSNHSGGRKPHIPPLVGTNMAQHLQPPAYFPMNTVRKGSFSRAGLSTVMTVSSPRSFPTRLRHIHSPFSFISPSSTLVNTVKDQIIVQNKSSPLRPLADYTGPPGLDNDHSYVQRSGQDSPPRKKTGSVWKSYSFPSPRRLLKIPLSPERSSDITARHSPNVKVVRLEASPLETVPTFSITDTDVKKPELYNLEPSGEEKQVRLHESSSASKQVQRSKKVSQIRIRKTVPKPDKNLTPMGLPKPKRLKKKEFSLEEIYTNKNYKSPTPNRSLETIFEEPKEKNGTLVCIGNQKRKRVLDFPDFTLPRKRKAKANLGSLRTKGSRRAKNKDADLNFMLIQRLSELEDYFSRQGLED</sequence>
<feature type="domain" description="Tantalus-like" evidence="4">
    <location>
        <begin position="861"/>
        <end position="918"/>
    </location>
</feature>
<name>A0A8T0A915_SILME</name>
<keyword evidence="6" id="KW-1185">Reference proteome</keyword>
<evidence type="ECO:0000259" key="4">
    <source>
        <dbReference type="Pfam" id="PF15386"/>
    </source>
</evidence>
<evidence type="ECO:0000256" key="1">
    <source>
        <dbReference type="ARBA" id="ARBA00022553"/>
    </source>
</evidence>
<feature type="compositionally biased region" description="Polar residues" evidence="3">
    <location>
        <begin position="361"/>
        <end position="371"/>
    </location>
</feature>
<dbReference type="Proteomes" id="UP000606274">
    <property type="component" value="Unassembled WGS sequence"/>
</dbReference>
<proteinExistence type="predicted"/>
<feature type="region of interest" description="Disordered" evidence="3">
    <location>
        <begin position="1"/>
        <end position="25"/>
    </location>
</feature>
<evidence type="ECO:0000256" key="3">
    <source>
        <dbReference type="SAM" id="MobiDB-lite"/>
    </source>
</evidence>
<dbReference type="Pfam" id="PF15386">
    <property type="entry name" value="Tantalus"/>
    <property type="match status" value="1"/>
</dbReference>
<dbReference type="InterPro" id="IPR028149">
    <property type="entry name" value="Tantalus-like"/>
</dbReference>
<feature type="region of interest" description="Disordered" evidence="3">
    <location>
        <begin position="188"/>
        <end position="230"/>
    </location>
</feature>
<dbReference type="PANTHER" id="PTHR14522:SF2">
    <property type="entry name" value="PROLINE-RICH PROTEIN 14"/>
    <property type="match status" value="1"/>
</dbReference>
<reference evidence="5" key="1">
    <citation type="submission" date="2020-08" db="EMBL/GenBank/DDBJ databases">
        <title>Chromosome-level assembly of Southern catfish (Silurus meridionalis) provides insights into visual adaptation to the nocturnal and benthic lifestyles.</title>
        <authorList>
            <person name="Zhang Y."/>
            <person name="Wang D."/>
            <person name="Peng Z."/>
        </authorList>
    </citation>
    <scope>NUCLEOTIDE SEQUENCE</scope>
    <source>
        <strain evidence="5">SWU-2019-XX</strain>
        <tissue evidence="5">Muscle</tissue>
    </source>
</reference>
<feature type="compositionally biased region" description="Basic and acidic residues" evidence="3">
    <location>
        <begin position="202"/>
        <end position="214"/>
    </location>
</feature>
<feature type="region of interest" description="Disordered" evidence="3">
    <location>
        <begin position="821"/>
        <end position="846"/>
    </location>
</feature>
<feature type="compositionally biased region" description="Polar residues" evidence="3">
    <location>
        <begin position="386"/>
        <end position="400"/>
    </location>
</feature>
<gene>
    <name evidence="5" type="ORF">HF521_013332</name>
</gene>
<accession>A0A8T0A915</accession>
<keyword evidence="1" id="KW-0597">Phosphoprotein</keyword>
<dbReference type="InterPro" id="IPR026320">
    <property type="entry name" value="PRR14"/>
</dbReference>
<feature type="compositionally biased region" description="Basic and acidic residues" evidence="3">
    <location>
        <begin position="822"/>
        <end position="831"/>
    </location>
</feature>